<dbReference type="PANTHER" id="PTHR43782:SF3">
    <property type="entry name" value="ARGINASE"/>
    <property type="match status" value="1"/>
</dbReference>
<evidence type="ECO:0000256" key="1">
    <source>
        <dbReference type="ARBA" id="ARBA00022723"/>
    </source>
</evidence>
<accession>A0A6A5TCV6</accession>
<protein>
    <submittedName>
        <fullName evidence="5">Arginase/deacetylase</fullName>
    </submittedName>
</protein>
<name>A0A6A5TCV6_9PLEO</name>
<dbReference type="OrthoDB" id="9992747at2759"/>
<keyword evidence="6" id="KW-1185">Reference proteome</keyword>
<dbReference type="GO" id="GO:0004053">
    <property type="term" value="F:arginase activity"/>
    <property type="evidence" value="ECO:0007669"/>
    <property type="project" value="TreeGrafter"/>
</dbReference>
<gene>
    <name evidence="5" type="ORF">CC80DRAFT_497444</name>
</gene>
<keyword evidence="1" id="KW-0479">Metal-binding</keyword>
<sequence>MAPSPRTINIINIPSDIGSMYAGKSRAPAAFASAGLQRKLQAAGHPIKEYGAFSPFTTGKHPPVTTTVWKPSSRQPNGARNEKETVEACHRVKTTITSALSDSNPRVNTREDGIQTPEFQLILSGECLYTPAILSAYAHHFNPPSPPCTPYPQAEAKIGIIYIDADTDLHTPADPAATGTIASMTLTHLTLRPGALASMTPFSLPNGSPVVDSSNIVLFGTNLHSPANQNPEHLAYLFDNGFRVITSDAVQKDAGGKAAEALRWMEDRVDYFVVHLDVDVIDPGEFPLCNVPNWTGTAYEQVMASVRVFLGSRKVVALSVAEVNPDHDPGLGMTRRLVDDLVGALGG</sequence>
<keyword evidence="3" id="KW-0464">Manganese</keyword>
<evidence type="ECO:0000256" key="4">
    <source>
        <dbReference type="PROSITE-ProRule" id="PRU00742"/>
    </source>
</evidence>
<proteinExistence type="inferred from homology"/>
<dbReference type="PANTHER" id="PTHR43782">
    <property type="entry name" value="ARGINASE"/>
    <property type="match status" value="1"/>
</dbReference>
<dbReference type="Pfam" id="PF00491">
    <property type="entry name" value="Arginase"/>
    <property type="match status" value="1"/>
</dbReference>
<dbReference type="InterPro" id="IPR023696">
    <property type="entry name" value="Ureohydrolase_dom_sf"/>
</dbReference>
<dbReference type="GO" id="GO:0030145">
    <property type="term" value="F:manganese ion binding"/>
    <property type="evidence" value="ECO:0007669"/>
    <property type="project" value="TreeGrafter"/>
</dbReference>
<dbReference type="Gene3D" id="3.40.800.10">
    <property type="entry name" value="Ureohydrolase domain"/>
    <property type="match status" value="1"/>
</dbReference>
<comment type="similarity">
    <text evidence="4">Belongs to the arginase family.</text>
</comment>
<evidence type="ECO:0000256" key="2">
    <source>
        <dbReference type="ARBA" id="ARBA00022801"/>
    </source>
</evidence>
<evidence type="ECO:0000313" key="5">
    <source>
        <dbReference type="EMBL" id="KAF1949559.1"/>
    </source>
</evidence>
<evidence type="ECO:0000256" key="3">
    <source>
        <dbReference type="ARBA" id="ARBA00023211"/>
    </source>
</evidence>
<dbReference type="EMBL" id="ML977036">
    <property type="protein sequence ID" value="KAF1949559.1"/>
    <property type="molecule type" value="Genomic_DNA"/>
</dbReference>
<dbReference type="PROSITE" id="PS51409">
    <property type="entry name" value="ARGINASE_2"/>
    <property type="match status" value="1"/>
</dbReference>
<keyword evidence="2" id="KW-0378">Hydrolase</keyword>
<evidence type="ECO:0000313" key="6">
    <source>
        <dbReference type="Proteomes" id="UP000800035"/>
    </source>
</evidence>
<organism evidence="5 6">
    <name type="scientific">Byssothecium circinans</name>
    <dbReference type="NCBI Taxonomy" id="147558"/>
    <lineage>
        <taxon>Eukaryota</taxon>
        <taxon>Fungi</taxon>
        <taxon>Dikarya</taxon>
        <taxon>Ascomycota</taxon>
        <taxon>Pezizomycotina</taxon>
        <taxon>Dothideomycetes</taxon>
        <taxon>Pleosporomycetidae</taxon>
        <taxon>Pleosporales</taxon>
        <taxon>Massarineae</taxon>
        <taxon>Massarinaceae</taxon>
        <taxon>Byssothecium</taxon>
    </lineage>
</organism>
<dbReference type="SUPFAM" id="SSF52768">
    <property type="entry name" value="Arginase/deacetylase"/>
    <property type="match status" value="1"/>
</dbReference>
<dbReference type="GO" id="GO:0005737">
    <property type="term" value="C:cytoplasm"/>
    <property type="evidence" value="ECO:0007669"/>
    <property type="project" value="TreeGrafter"/>
</dbReference>
<reference evidence="5" key="1">
    <citation type="journal article" date="2020" name="Stud. Mycol.">
        <title>101 Dothideomycetes genomes: a test case for predicting lifestyles and emergence of pathogens.</title>
        <authorList>
            <person name="Haridas S."/>
            <person name="Albert R."/>
            <person name="Binder M."/>
            <person name="Bloem J."/>
            <person name="Labutti K."/>
            <person name="Salamov A."/>
            <person name="Andreopoulos B."/>
            <person name="Baker S."/>
            <person name="Barry K."/>
            <person name="Bills G."/>
            <person name="Bluhm B."/>
            <person name="Cannon C."/>
            <person name="Castanera R."/>
            <person name="Culley D."/>
            <person name="Daum C."/>
            <person name="Ezra D."/>
            <person name="Gonzalez J."/>
            <person name="Henrissat B."/>
            <person name="Kuo A."/>
            <person name="Liang C."/>
            <person name="Lipzen A."/>
            <person name="Lutzoni F."/>
            <person name="Magnuson J."/>
            <person name="Mondo S."/>
            <person name="Nolan M."/>
            <person name="Ohm R."/>
            <person name="Pangilinan J."/>
            <person name="Park H.-J."/>
            <person name="Ramirez L."/>
            <person name="Alfaro M."/>
            <person name="Sun H."/>
            <person name="Tritt A."/>
            <person name="Yoshinaga Y."/>
            <person name="Zwiers L.-H."/>
            <person name="Turgeon B."/>
            <person name="Goodwin S."/>
            <person name="Spatafora J."/>
            <person name="Crous P."/>
            <person name="Grigoriev I."/>
        </authorList>
    </citation>
    <scope>NUCLEOTIDE SEQUENCE</scope>
    <source>
        <strain evidence="5">CBS 675.92</strain>
    </source>
</reference>
<dbReference type="Proteomes" id="UP000800035">
    <property type="component" value="Unassembled WGS sequence"/>
</dbReference>
<dbReference type="AlphaFoldDB" id="A0A6A5TCV6"/>
<dbReference type="InterPro" id="IPR006035">
    <property type="entry name" value="Ureohydrolase"/>
</dbReference>